<name>A0A1Q9CLY6_SYMMI</name>
<dbReference type="PANTHER" id="PTHR11487">
    <property type="entry name" value="THIOESTERASE"/>
    <property type="match status" value="1"/>
</dbReference>
<feature type="domain" description="Thioesterase" evidence="2">
    <location>
        <begin position="8"/>
        <end position="147"/>
    </location>
</feature>
<gene>
    <name evidence="3" type="primary">grsT</name>
    <name evidence="3" type="ORF">AK812_SmicGene35239</name>
</gene>
<organism evidence="3 4">
    <name type="scientific">Symbiodinium microadriaticum</name>
    <name type="common">Dinoflagellate</name>
    <name type="synonym">Zooxanthella microadriatica</name>
    <dbReference type="NCBI Taxonomy" id="2951"/>
    <lineage>
        <taxon>Eukaryota</taxon>
        <taxon>Sar</taxon>
        <taxon>Alveolata</taxon>
        <taxon>Dinophyceae</taxon>
        <taxon>Suessiales</taxon>
        <taxon>Symbiodiniaceae</taxon>
        <taxon>Symbiodinium</taxon>
    </lineage>
</organism>
<accession>A0A1Q9CLY6</accession>
<dbReference type="OrthoDB" id="541883at2759"/>
<dbReference type="InterPro" id="IPR012223">
    <property type="entry name" value="TEII"/>
</dbReference>
<dbReference type="Proteomes" id="UP000186817">
    <property type="component" value="Unassembled WGS sequence"/>
</dbReference>
<dbReference type="GO" id="GO:0008610">
    <property type="term" value="P:lipid biosynthetic process"/>
    <property type="evidence" value="ECO:0007669"/>
    <property type="project" value="TreeGrafter"/>
</dbReference>
<evidence type="ECO:0000259" key="2">
    <source>
        <dbReference type="Pfam" id="PF00975"/>
    </source>
</evidence>
<comment type="similarity">
    <text evidence="1">Belongs to the thioesterase family.</text>
</comment>
<dbReference type="Gene3D" id="3.40.50.1820">
    <property type="entry name" value="alpha/beta hydrolase"/>
    <property type="match status" value="1"/>
</dbReference>
<evidence type="ECO:0000256" key="1">
    <source>
        <dbReference type="ARBA" id="ARBA00007169"/>
    </source>
</evidence>
<reference evidence="3 4" key="1">
    <citation type="submission" date="2016-02" db="EMBL/GenBank/DDBJ databases">
        <title>Genome analysis of coral dinoflagellate symbionts highlights evolutionary adaptations to a symbiotic lifestyle.</title>
        <authorList>
            <person name="Aranda M."/>
            <person name="Li Y."/>
            <person name="Liew Y.J."/>
            <person name="Baumgarten S."/>
            <person name="Simakov O."/>
            <person name="Wilson M."/>
            <person name="Piel J."/>
            <person name="Ashoor H."/>
            <person name="Bougouffa S."/>
            <person name="Bajic V.B."/>
            <person name="Ryu T."/>
            <person name="Ravasi T."/>
            <person name="Bayer T."/>
            <person name="Micklem G."/>
            <person name="Kim H."/>
            <person name="Bhak J."/>
            <person name="Lajeunesse T.C."/>
            <person name="Voolstra C.R."/>
        </authorList>
    </citation>
    <scope>NUCLEOTIDE SEQUENCE [LARGE SCALE GENOMIC DNA]</scope>
    <source>
        <strain evidence="3 4">CCMP2467</strain>
    </source>
</reference>
<dbReference type="SUPFAM" id="SSF53474">
    <property type="entry name" value="alpha/beta-Hydrolases"/>
    <property type="match status" value="1"/>
</dbReference>
<dbReference type="AlphaFoldDB" id="A0A1Q9CLY6"/>
<evidence type="ECO:0000313" key="4">
    <source>
        <dbReference type="Proteomes" id="UP000186817"/>
    </source>
</evidence>
<dbReference type="Pfam" id="PF00975">
    <property type="entry name" value="Thioesterase"/>
    <property type="match status" value="1"/>
</dbReference>
<proteinExistence type="inferred from homology"/>
<comment type="caution">
    <text evidence="3">The sequence shown here is derived from an EMBL/GenBank/DDBJ whole genome shotgun (WGS) entry which is preliminary data.</text>
</comment>
<keyword evidence="4" id="KW-1185">Reference proteome</keyword>
<dbReference type="InterPro" id="IPR029058">
    <property type="entry name" value="AB_hydrolase_fold"/>
</dbReference>
<protein>
    <submittedName>
        <fullName evidence="3">Gramicidin S biosynthesis protein GrsT</fullName>
    </submittedName>
</protein>
<dbReference type="PANTHER" id="PTHR11487:SF0">
    <property type="entry name" value="S-ACYL FATTY ACID SYNTHASE THIOESTERASE, MEDIUM CHAIN"/>
    <property type="match status" value="1"/>
</dbReference>
<sequence length="170" mass="18399">MVAGRPRPLHLFASGHGGPETMGWSRGVEHWGSLHTLPDDQLTEAVRSFGAMPTTATSEDDGLLRALLPALRADFQLYETYSPAPHRTPLALPLTALGGDQDLAVPTEHLESWQQETSLWTGSAKVFEGGHFYLVDHVKEVLAFVRAVLEASQSGAAGYPRSDRGANWGP</sequence>
<dbReference type="EMBL" id="LSRX01001080">
    <property type="protein sequence ID" value="OLP83943.1"/>
    <property type="molecule type" value="Genomic_DNA"/>
</dbReference>
<evidence type="ECO:0000313" key="3">
    <source>
        <dbReference type="EMBL" id="OLP83943.1"/>
    </source>
</evidence>
<dbReference type="InterPro" id="IPR001031">
    <property type="entry name" value="Thioesterase"/>
</dbReference>